<dbReference type="Proteomes" id="UP000005090">
    <property type="component" value="Chromosome"/>
</dbReference>
<evidence type="ECO:0000256" key="2">
    <source>
        <dbReference type="SAM" id="Phobius"/>
    </source>
</evidence>
<dbReference type="HOGENOM" id="CLU_2343450_0_0_6"/>
<dbReference type="RefSeq" id="WP_005369964.1">
    <property type="nucleotide sequence ID" value="NZ_CM001475.1"/>
</dbReference>
<keyword evidence="2" id="KW-0472">Membrane</keyword>
<sequence length="97" mass="10884">MVFYSFNLAAFTLFFFVLGMIKPKWPLFFLKEPTRFMILMITPILIMITVTLYGEGLKREREEKALQETPAKVAEPAPVPVPVPATDAPPSAPASKK</sequence>
<dbReference type="STRING" id="686340.Metal_0874"/>
<evidence type="ECO:0000256" key="1">
    <source>
        <dbReference type="SAM" id="MobiDB-lite"/>
    </source>
</evidence>
<keyword evidence="2" id="KW-0812">Transmembrane</keyword>
<organism evidence="3 4">
    <name type="scientific">Methylomicrobium album BG8</name>
    <dbReference type="NCBI Taxonomy" id="686340"/>
    <lineage>
        <taxon>Bacteria</taxon>
        <taxon>Pseudomonadati</taxon>
        <taxon>Pseudomonadota</taxon>
        <taxon>Gammaproteobacteria</taxon>
        <taxon>Methylococcales</taxon>
        <taxon>Methylococcaceae</taxon>
        <taxon>Methylomicrobium</taxon>
    </lineage>
</organism>
<dbReference type="EMBL" id="CM001475">
    <property type="protein sequence ID" value="EIC28698.1"/>
    <property type="molecule type" value="Genomic_DNA"/>
</dbReference>
<feature type="region of interest" description="Disordered" evidence="1">
    <location>
        <begin position="63"/>
        <end position="97"/>
    </location>
</feature>
<keyword evidence="2" id="KW-1133">Transmembrane helix</keyword>
<feature type="transmembrane region" description="Helical" evidence="2">
    <location>
        <begin position="36"/>
        <end position="54"/>
    </location>
</feature>
<protein>
    <submittedName>
        <fullName evidence="3">Uncharacterized protein</fullName>
    </submittedName>
</protein>
<reference evidence="3 4" key="1">
    <citation type="journal article" date="2013" name="Genome Announc.">
        <title>Genome Sequence of the Obligate Gammaproteobacterial Methanotroph Methylomicrobium album Strain BG8.</title>
        <authorList>
            <person name="Kits K.D."/>
            <person name="Kalyuzhnaya M.G."/>
            <person name="Klotz M.G."/>
            <person name="Jetten M.S."/>
            <person name="Op den Camp H.J."/>
            <person name="Vuilleumier S."/>
            <person name="Bringel F."/>
            <person name="Dispirito A.A."/>
            <person name="Murrell J.C."/>
            <person name="Bruce D."/>
            <person name="Cheng J.F."/>
            <person name="Copeland A."/>
            <person name="Goodwin L."/>
            <person name="Hauser L."/>
            <person name="Lajus A."/>
            <person name="Land M.L."/>
            <person name="Lapidus A."/>
            <person name="Lucas S."/>
            <person name="Medigue C."/>
            <person name="Pitluck S."/>
            <person name="Woyke T."/>
            <person name="Zeytun A."/>
            <person name="Stein L.Y."/>
        </authorList>
    </citation>
    <scope>NUCLEOTIDE SEQUENCE [LARGE SCALE GENOMIC DNA]</scope>
    <source>
        <strain evidence="3 4">BG8</strain>
    </source>
</reference>
<evidence type="ECO:0000313" key="4">
    <source>
        <dbReference type="Proteomes" id="UP000005090"/>
    </source>
</evidence>
<dbReference type="AlphaFoldDB" id="H8GFU7"/>
<name>H8GFU7_METAL</name>
<accession>H8GFU7</accession>
<evidence type="ECO:0000313" key="3">
    <source>
        <dbReference type="EMBL" id="EIC28698.1"/>
    </source>
</evidence>
<proteinExistence type="predicted"/>
<keyword evidence="4" id="KW-1185">Reference proteome</keyword>
<dbReference type="eggNOG" id="ENOG5032BE5">
    <property type="taxonomic scope" value="Bacteria"/>
</dbReference>
<gene>
    <name evidence="3" type="ORF">Metal_0874</name>
</gene>